<feature type="transmembrane region" description="Helical" evidence="1">
    <location>
        <begin position="294"/>
        <end position="312"/>
    </location>
</feature>
<gene>
    <name evidence="2" type="ORF">Pfra01_000551400</name>
</gene>
<accession>A0A9W6U8Q5</accession>
<keyword evidence="3" id="KW-1185">Reference proteome</keyword>
<name>A0A9W6U8Q5_9STRA</name>
<evidence type="ECO:0000313" key="3">
    <source>
        <dbReference type="Proteomes" id="UP001165121"/>
    </source>
</evidence>
<feature type="transmembrane region" description="Helical" evidence="1">
    <location>
        <begin position="180"/>
        <end position="200"/>
    </location>
</feature>
<feature type="transmembrane region" description="Helical" evidence="1">
    <location>
        <begin position="145"/>
        <end position="174"/>
    </location>
</feature>
<dbReference type="Proteomes" id="UP001165121">
    <property type="component" value="Unassembled WGS sequence"/>
</dbReference>
<comment type="caution">
    <text evidence="2">The sequence shown here is derived from an EMBL/GenBank/DDBJ whole genome shotgun (WGS) entry which is preliminary data.</text>
</comment>
<proteinExistence type="predicted"/>
<reference evidence="2" key="1">
    <citation type="submission" date="2023-04" db="EMBL/GenBank/DDBJ databases">
        <title>Phytophthora fragariaefolia NBRC 109709.</title>
        <authorList>
            <person name="Ichikawa N."/>
            <person name="Sato H."/>
            <person name="Tonouchi N."/>
        </authorList>
    </citation>
    <scope>NUCLEOTIDE SEQUENCE</scope>
    <source>
        <strain evidence="2">NBRC 109709</strain>
    </source>
</reference>
<keyword evidence="1" id="KW-1133">Transmembrane helix</keyword>
<evidence type="ECO:0000313" key="2">
    <source>
        <dbReference type="EMBL" id="GMF27578.1"/>
    </source>
</evidence>
<evidence type="ECO:0000256" key="1">
    <source>
        <dbReference type="SAM" id="Phobius"/>
    </source>
</evidence>
<feature type="transmembrane region" description="Helical" evidence="1">
    <location>
        <begin position="74"/>
        <end position="92"/>
    </location>
</feature>
<feature type="transmembrane region" description="Helical" evidence="1">
    <location>
        <begin position="212"/>
        <end position="233"/>
    </location>
</feature>
<protein>
    <submittedName>
        <fullName evidence="2">Unnamed protein product</fullName>
    </submittedName>
</protein>
<feature type="transmembrane region" description="Helical" evidence="1">
    <location>
        <begin position="104"/>
        <end position="124"/>
    </location>
</feature>
<dbReference type="AlphaFoldDB" id="A0A9W6U8Q5"/>
<sequence>MVVPADAVPVKFDGELTTTQTRVANEIRRTLSSTPWRRLEERWNEMQVGRQGSYSVERLESLENYCNSTSQTRVMFVCLLTPLPGLMTASLLECLPLRSPPDGWAANWVFWVRFSIMVCSLVFFGIDAFNQFVPNFGLTSKRRMIVSLGTTVGYVGICLVVAATNIMGFPILFIWQGGGLAVGIFIPIMFLVLFGAAPFTSSSPFRPHIQRYVRLFLAYMSLGAVFPLYELLYEFVPDIYKSGIFIVLPVWKFGAKHFIMLASRELEDFIPVVVALTVDFFSAMFVSVCISSSGPTYLSVLIIAADIGQIMLEFREVRDNSKTLLTLLESAGERYAVQGETANYSTPNTTYLLSQILAVTRNPAAFNIVSLKRTRLWAYLPHRITSEQHDRLIVLEASAVYGPRGLISRTRRRSSQARRQSRRLLLNWQLAKPTSIAPAPLNRLWSKGPSCANGIQSVEGVQSRELVAQGLQLQFHCEYLALVEYVECVVPLVFATNKLILKELPNAVYYPGGASKWGVTALANVFLYAALDICSLFLLNHFLKRKFVFSPLYQLAFALESSMHFVQGVLFIEIVGLLQYELMHLDTNSSTFSLLITAL</sequence>
<feature type="transmembrane region" description="Helical" evidence="1">
    <location>
        <begin position="521"/>
        <end position="543"/>
    </location>
</feature>
<keyword evidence="1" id="KW-0812">Transmembrane</keyword>
<organism evidence="2 3">
    <name type="scientific">Phytophthora fragariaefolia</name>
    <dbReference type="NCBI Taxonomy" id="1490495"/>
    <lineage>
        <taxon>Eukaryota</taxon>
        <taxon>Sar</taxon>
        <taxon>Stramenopiles</taxon>
        <taxon>Oomycota</taxon>
        <taxon>Peronosporomycetes</taxon>
        <taxon>Peronosporales</taxon>
        <taxon>Peronosporaceae</taxon>
        <taxon>Phytophthora</taxon>
    </lineage>
</organism>
<dbReference type="OrthoDB" id="122102at2759"/>
<keyword evidence="1" id="KW-0472">Membrane</keyword>
<dbReference type="EMBL" id="BSXT01000440">
    <property type="protein sequence ID" value="GMF27578.1"/>
    <property type="molecule type" value="Genomic_DNA"/>
</dbReference>